<evidence type="ECO:0008006" key="4">
    <source>
        <dbReference type="Google" id="ProtNLM"/>
    </source>
</evidence>
<dbReference type="RefSeq" id="WP_203743666.1">
    <property type="nucleotide sequence ID" value="NZ_BONF01000009.1"/>
</dbReference>
<dbReference type="EMBL" id="BONF01000009">
    <property type="protein sequence ID" value="GIF80269.1"/>
    <property type="molecule type" value="Genomic_DNA"/>
</dbReference>
<feature type="transmembrane region" description="Helical" evidence="1">
    <location>
        <begin position="6"/>
        <end position="26"/>
    </location>
</feature>
<proteinExistence type="predicted"/>
<organism evidence="2 3">
    <name type="scientific">Catellatospora bangladeshensis</name>
    <dbReference type="NCBI Taxonomy" id="310355"/>
    <lineage>
        <taxon>Bacteria</taxon>
        <taxon>Bacillati</taxon>
        <taxon>Actinomycetota</taxon>
        <taxon>Actinomycetes</taxon>
        <taxon>Micromonosporales</taxon>
        <taxon>Micromonosporaceae</taxon>
        <taxon>Catellatospora</taxon>
    </lineage>
</organism>
<protein>
    <recommendedName>
        <fullName evidence="4">Secreted protein</fullName>
    </recommendedName>
</protein>
<dbReference type="Proteomes" id="UP000601223">
    <property type="component" value="Unassembled WGS sequence"/>
</dbReference>
<comment type="caution">
    <text evidence="2">The sequence shown here is derived from an EMBL/GenBank/DDBJ whole genome shotgun (WGS) entry which is preliminary data.</text>
</comment>
<gene>
    <name evidence="2" type="ORF">Cba03nite_16180</name>
</gene>
<keyword evidence="1" id="KW-1133">Transmembrane helix</keyword>
<sequence length="193" mass="21534">MDTGQIIILAVVLVAVAVGAFVAWQAMRRRELRNRFGPEYDRAVAEFDSRGEAERELRDRERRHGELELTELSPEDHARFVVRWHALQAHFIDAPADAVGEADELVTDLIAARGYPTGDADEQLAQLSVDHAATLESYRQAQAIADKNRNGQASTEELRVAVVRYRELVAQLLGEEPVPADPTPARQDQEINA</sequence>
<evidence type="ECO:0000256" key="1">
    <source>
        <dbReference type="SAM" id="Phobius"/>
    </source>
</evidence>
<reference evidence="2 3" key="1">
    <citation type="submission" date="2021-01" db="EMBL/GenBank/DDBJ databases">
        <title>Whole genome shotgun sequence of Catellatospora bangladeshensis NBRC 107357.</title>
        <authorList>
            <person name="Komaki H."/>
            <person name="Tamura T."/>
        </authorList>
    </citation>
    <scope>NUCLEOTIDE SEQUENCE [LARGE SCALE GENOMIC DNA]</scope>
    <source>
        <strain evidence="2 3">NBRC 107357</strain>
    </source>
</reference>
<evidence type="ECO:0000313" key="2">
    <source>
        <dbReference type="EMBL" id="GIF80269.1"/>
    </source>
</evidence>
<name>A0A8J3JLS7_9ACTN</name>
<evidence type="ECO:0000313" key="3">
    <source>
        <dbReference type="Proteomes" id="UP000601223"/>
    </source>
</evidence>
<keyword evidence="1" id="KW-0472">Membrane</keyword>
<keyword evidence="1" id="KW-0812">Transmembrane</keyword>
<keyword evidence="3" id="KW-1185">Reference proteome</keyword>
<dbReference type="AlphaFoldDB" id="A0A8J3JLS7"/>
<accession>A0A8J3JLS7</accession>